<accession>A0A397ZVF7</accession>
<protein>
    <recommendedName>
        <fullName evidence="4">BTB domain-containing protein</fullName>
    </recommendedName>
</protein>
<organism evidence="2 3">
    <name type="scientific">Brassica campestris</name>
    <name type="common">Field mustard</name>
    <dbReference type="NCBI Taxonomy" id="3711"/>
    <lineage>
        <taxon>Eukaryota</taxon>
        <taxon>Viridiplantae</taxon>
        <taxon>Streptophyta</taxon>
        <taxon>Embryophyta</taxon>
        <taxon>Tracheophyta</taxon>
        <taxon>Spermatophyta</taxon>
        <taxon>Magnoliopsida</taxon>
        <taxon>eudicotyledons</taxon>
        <taxon>Gunneridae</taxon>
        <taxon>Pentapetalae</taxon>
        <taxon>rosids</taxon>
        <taxon>malvids</taxon>
        <taxon>Brassicales</taxon>
        <taxon>Brassicaceae</taxon>
        <taxon>Brassiceae</taxon>
        <taxon>Brassica</taxon>
    </lineage>
</organism>
<dbReference type="EMBL" id="CM010631">
    <property type="protein sequence ID" value="RID66753.1"/>
    <property type="molecule type" value="Genomic_DNA"/>
</dbReference>
<dbReference type="Proteomes" id="UP000264353">
    <property type="component" value="Chromosome A4"/>
</dbReference>
<dbReference type="PANTHER" id="PTHR47274">
    <property type="entry name" value="BTB/POZ DOMAIN CONTAINING PROTEIN, EXPRESSED-RELATED"/>
    <property type="match status" value="1"/>
</dbReference>
<evidence type="ECO:0008006" key="4">
    <source>
        <dbReference type="Google" id="ProtNLM"/>
    </source>
</evidence>
<dbReference type="InterPro" id="IPR011333">
    <property type="entry name" value="SKP1/BTB/POZ_sf"/>
</dbReference>
<sequence>MPTRSNKDIFVRGFAKALEEKWQVDVQLKARDSDEDVSIFAQKLVLVSSSQTCPGHARSLYLAADKYDIPHLRDLSRNELISSLNASNALDVYVLAQIPFDDALNNAALSCIRINIATIAYSDELKLFAESNPNLTVEIMKACVEQSRIRNYSRCS</sequence>
<reference evidence="2 3" key="1">
    <citation type="submission" date="2018-06" db="EMBL/GenBank/DDBJ databases">
        <title>WGS assembly of Brassica rapa FPsc.</title>
        <authorList>
            <person name="Bowman J."/>
            <person name="Kohchi T."/>
            <person name="Yamato K."/>
            <person name="Jenkins J."/>
            <person name="Shu S."/>
            <person name="Ishizaki K."/>
            <person name="Yamaoka S."/>
            <person name="Nishihama R."/>
            <person name="Nakamura Y."/>
            <person name="Berger F."/>
            <person name="Adam C."/>
            <person name="Aki S."/>
            <person name="Althoff F."/>
            <person name="Araki T."/>
            <person name="Arteaga-Vazquez M."/>
            <person name="Balasubrmanian S."/>
            <person name="Bauer D."/>
            <person name="Boehm C."/>
            <person name="Briginshaw L."/>
            <person name="Caballero-Perez J."/>
            <person name="Catarino B."/>
            <person name="Chen F."/>
            <person name="Chiyoda S."/>
            <person name="Chovatia M."/>
            <person name="Davies K."/>
            <person name="Delmans M."/>
            <person name="Demura T."/>
            <person name="Dierschke T."/>
            <person name="Dolan L."/>
            <person name="Dorantes-Acosta A."/>
            <person name="Eklund D."/>
            <person name="Florent S."/>
            <person name="Flores-Sandoval E."/>
            <person name="Fujiyama A."/>
            <person name="Fukuzawa H."/>
            <person name="Galik B."/>
            <person name="Grimanelli D."/>
            <person name="Grimwood J."/>
            <person name="Grossniklaus U."/>
            <person name="Hamada T."/>
            <person name="Haseloff J."/>
            <person name="Hetherington A."/>
            <person name="Higo A."/>
            <person name="Hirakawa Y."/>
            <person name="Hundley H."/>
            <person name="Ikeda Y."/>
            <person name="Inoue K."/>
            <person name="Inoue S."/>
            <person name="Ishida S."/>
            <person name="Jia Q."/>
            <person name="Kakita M."/>
            <person name="Kanazawa T."/>
            <person name="Kawai Y."/>
            <person name="Kawashima T."/>
            <person name="Kennedy M."/>
            <person name="Kinose K."/>
            <person name="Kinoshita T."/>
            <person name="Kohara Y."/>
            <person name="Koide E."/>
            <person name="Komatsu K."/>
            <person name="Kopischke S."/>
            <person name="Kubo M."/>
            <person name="Kyozuka J."/>
            <person name="Lagercrantz U."/>
            <person name="Lin S."/>
            <person name="Lindquist E."/>
            <person name="Lipzen A."/>
            <person name="Lu C."/>
            <person name="Luna E."/>
            <person name="Martienssen R."/>
            <person name="Minamino N."/>
            <person name="Mizutani M."/>
            <person name="Mizutani M."/>
            <person name="Mochizuki N."/>
            <person name="Monte I."/>
            <person name="Mosher R."/>
            <person name="Nagasaki H."/>
            <person name="Nakagami H."/>
            <person name="Naramoto S."/>
            <person name="Nishitani K."/>
            <person name="Ohtani M."/>
            <person name="Okamoto T."/>
            <person name="Okumura M."/>
            <person name="Phillips J."/>
            <person name="Pollak B."/>
            <person name="Reinders A."/>
            <person name="Roevekamp M."/>
            <person name="Sano R."/>
            <person name="Sawa S."/>
            <person name="Schmid M."/>
            <person name="Shirakawa M."/>
            <person name="Solano R."/>
            <person name="Spunde A."/>
            <person name="Suetsugu N."/>
            <person name="Sugano S."/>
            <person name="Sugiyama A."/>
            <person name="Sun R."/>
            <person name="Suzuki Y."/>
            <person name="Takenaka M."/>
            <person name="Takezawa D."/>
            <person name="Tomogane H."/>
            <person name="Tsuzuki M."/>
            <person name="Ueda T."/>
            <person name="Umeda M."/>
            <person name="Ward J."/>
            <person name="Watanabe Y."/>
            <person name="Yazaki K."/>
            <person name="Yokoyama R."/>
            <person name="Yoshitake Y."/>
            <person name="Yotsui I."/>
            <person name="Zachgo S."/>
            <person name="Schmutz J."/>
        </authorList>
    </citation>
    <scope>NUCLEOTIDE SEQUENCE [LARGE SCALE GENOMIC DNA]</scope>
    <source>
        <strain evidence="3">cv. B-3</strain>
    </source>
</reference>
<dbReference type="AlphaFoldDB" id="A0A397ZVF7"/>
<dbReference type="UniPathway" id="UPA00143"/>
<evidence type="ECO:0000313" key="2">
    <source>
        <dbReference type="EMBL" id="RID66753.1"/>
    </source>
</evidence>
<proteinExistence type="predicted"/>
<dbReference type="GO" id="GO:0016567">
    <property type="term" value="P:protein ubiquitination"/>
    <property type="evidence" value="ECO:0007669"/>
    <property type="project" value="UniProtKB-UniPathway"/>
</dbReference>
<comment type="pathway">
    <text evidence="1">Protein modification; protein ubiquitination.</text>
</comment>
<name>A0A397ZVF7_BRACM</name>
<gene>
    <name evidence="2" type="ORF">BRARA_D01870</name>
</gene>
<dbReference type="InterPro" id="IPR044784">
    <property type="entry name" value="At1g01640-like"/>
</dbReference>
<dbReference type="PANTHER" id="PTHR47274:SF17">
    <property type="entry name" value="BTB DOMAIN-CONTAINING PROTEIN"/>
    <property type="match status" value="1"/>
</dbReference>
<evidence type="ECO:0000256" key="1">
    <source>
        <dbReference type="ARBA" id="ARBA00004906"/>
    </source>
</evidence>
<dbReference type="Gene3D" id="3.30.710.10">
    <property type="entry name" value="Potassium Channel Kv1.1, Chain A"/>
    <property type="match status" value="1"/>
</dbReference>
<evidence type="ECO:0000313" key="3">
    <source>
        <dbReference type="Proteomes" id="UP000264353"/>
    </source>
</evidence>